<dbReference type="PROSITE" id="PS01284">
    <property type="entry name" value="TNASE_2"/>
    <property type="match status" value="1"/>
</dbReference>
<dbReference type="EMBL" id="CP017560">
    <property type="protein sequence ID" value="AOV07976.1"/>
    <property type="molecule type" value="Genomic_DNA"/>
</dbReference>
<dbReference type="CDD" id="cd00175">
    <property type="entry name" value="SNc"/>
    <property type="match status" value="1"/>
</dbReference>
<dbReference type="Gene3D" id="2.40.50.90">
    <property type="match status" value="1"/>
</dbReference>
<name>A0A1D8JH00_9BACL</name>
<organism evidence="6 7">
    <name type="scientific">Sporosarcina ureilytica</name>
    <dbReference type="NCBI Taxonomy" id="298596"/>
    <lineage>
        <taxon>Bacteria</taxon>
        <taxon>Bacillati</taxon>
        <taxon>Bacillota</taxon>
        <taxon>Bacilli</taxon>
        <taxon>Bacillales</taxon>
        <taxon>Caryophanaceae</taxon>
        <taxon>Sporosarcina</taxon>
    </lineage>
</organism>
<feature type="compositionally biased region" description="Polar residues" evidence="4">
    <location>
        <begin position="326"/>
        <end position="344"/>
    </location>
</feature>
<dbReference type="PANTHER" id="PTHR12302">
    <property type="entry name" value="EBNA2 BINDING PROTEIN P100"/>
    <property type="match status" value="1"/>
</dbReference>
<keyword evidence="7" id="KW-1185">Reference proteome</keyword>
<dbReference type="AlphaFoldDB" id="A0A1D8JH00"/>
<gene>
    <name evidence="6" type="ORF">BI350_10800</name>
</gene>
<reference evidence="6 7" key="1">
    <citation type="submission" date="2016-09" db="EMBL/GenBank/DDBJ databases">
        <title>Complete genome sequence of the Lysinibacillus sphaericus LMG 22257, a specie of Bacillus with ureolytic activity that can effectively biodeposit calcium carbonate.</title>
        <authorList>
            <person name="Yan W."/>
        </authorList>
    </citation>
    <scope>NUCLEOTIDE SEQUENCE [LARGE SCALE GENOMIC DNA]</scope>
    <source>
        <strain evidence="6 7">LMG 22257</strain>
    </source>
</reference>
<dbReference type="PROSITE" id="PS01123">
    <property type="entry name" value="TNASE_1"/>
    <property type="match status" value="1"/>
</dbReference>
<evidence type="ECO:0000256" key="1">
    <source>
        <dbReference type="ARBA" id="ARBA00022722"/>
    </source>
</evidence>
<proteinExistence type="predicted"/>
<feature type="region of interest" description="Disordered" evidence="4">
    <location>
        <begin position="326"/>
        <end position="359"/>
    </location>
</feature>
<feature type="domain" description="TNase-like" evidence="5">
    <location>
        <begin position="181"/>
        <end position="312"/>
    </location>
</feature>
<dbReference type="Proteomes" id="UP000185746">
    <property type="component" value="Chromosome"/>
</dbReference>
<dbReference type="GO" id="GO:0004519">
    <property type="term" value="F:endonuclease activity"/>
    <property type="evidence" value="ECO:0007669"/>
    <property type="project" value="UniProtKB-KW"/>
</dbReference>
<keyword evidence="3" id="KW-0378">Hydrolase</keyword>
<dbReference type="PROSITE" id="PS50830">
    <property type="entry name" value="TNASE_3"/>
    <property type="match status" value="1"/>
</dbReference>
<dbReference type="InterPro" id="IPR035437">
    <property type="entry name" value="SNase_OB-fold_sf"/>
</dbReference>
<evidence type="ECO:0000256" key="2">
    <source>
        <dbReference type="ARBA" id="ARBA00022759"/>
    </source>
</evidence>
<dbReference type="InterPro" id="IPR016071">
    <property type="entry name" value="Staphylococal_nuclease_OB-fold"/>
</dbReference>
<sequence>MNTTTKDSPFIRPFLMLFLFASLLLTGCAGEINDSTNNELATENETLSQKEVQPPKEEFSPELTMSNTIEHNALQITGKTNLPDGTILFVTLLNHKSVEIEKALTVKNGEFSADAIPIEELKSGKQSIKVSLADDQPDAVVAIIGDSRDLLISDYVELNKPLTTTAKIDVPSERAPPSDVQGIKTKVTRVIDGDTIIVNMDGKEERVRLILVDTPETKHPQMGVQPYGPEASAFTTEQLEGKVITLEIGVQERDRYGRVLAYVWLGDKLFNQTLLEKGLARVAVYPPNTKYLDELNATQDTAKKKAIGIWSIENYVSAKGFNDHQQNQSFATTSKPKVETQQVQKPEPEKTGECNIKGSSSGIYHVPGSTYYERTTNPDRMFCSIEEAQNAGFRAPKR</sequence>
<evidence type="ECO:0000313" key="7">
    <source>
        <dbReference type="Proteomes" id="UP000185746"/>
    </source>
</evidence>
<dbReference type="KEGG" id="surl:BI350_10800"/>
<accession>A0A1D8JH00</accession>
<evidence type="ECO:0000259" key="5">
    <source>
        <dbReference type="PROSITE" id="PS50830"/>
    </source>
</evidence>
<keyword evidence="1" id="KW-0540">Nuclease</keyword>
<dbReference type="PANTHER" id="PTHR12302:SF3">
    <property type="entry name" value="SERINE_THREONINE-PROTEIN KINASE 31"/>
    <property type="match status" value="1"/>
</dbReference>
<keyword evidence="2" id="KW-0255">Endonuclease</keyword>
<dbReference type="RefSeq" id="WP_075528125.1">
    <property type="nucleotide sequence ID" value="NZ_CP017560.1"/>
</dbReference>
<dbReference type="GO" id="GO:0003676">
    <property type="term" value="F:nucleic acid binding"/>
    <property type="evidence" value="ECO:0007669"/>
    <property type="project" value="InterPro"/>
</dbReference>
<dbReference type="SMART" id="SM00318">
    <property type="entry name" value="SNc"/>
    <property type="match status" value="1"/>
</dbReference>
<evidence type="ECO:0000313" key="6">
    <source>
        <dbReference type="EMBL" id="AOV07976.1"/>
    </source>
</evidence>
<dbReference type="Pfam" id="PF00565">
    <property type="entry name" value="SNase"/>
    <property type="match status" value="1"/>
</dbReference>
<evidence type="ECO:0000256" key="3">
    <source>
        <dbReference type="ARBA" id="ARBA00022801"/>
    </source>
</evidence>
<protein>
    <recommendedName>
        <fullName evidence="5">TNase-like domain-containing protein</fullName>
    </recommendedName>
</protein>
<dbReference type="InterPro" id="IPR002071">
    <property type="entry name" value="Thermonucl_AS"/>
</dbReference>
<dbReference type="PROSITE" id="PS51257">
    <property type="entry name" value="PROKAR_LIPOPROTEIN"/>
    <property type="match status" value="1"/>
</dbReference>
<evidence type="ECO:0000256" key="4">
    <source>
        <dbReference type="SAM" id="MobiDB-lite"/>
    </source>
</evidence>
<dbReference type="SUPFAM" id="SSF50199">
    <property type="entry name" value="Staphylococcal nuclease"/>
    <property type="match status" value="1"/>
</dbReference>
<dbReference type="GO" id="GO:0016787">
    <property type="term" value="F:hydrolase activity"/>
    <property type="evidence" value="ECO:0007669"/>
    <property type="project" value="UniProtKB-KW"/>
</dbReference>